<feature type="domain" description="BHLH" evidence="3">
    <location>
        <begin position="215"/>
        <end position="316"/>
    </location>
</feature>
<dbReference type="SMART" id="SM00353">
    <property type="entry name" value="HLH"/>
    <property type="match status" value="1"/>
</dbReference>
<dbReference type="Pfam" id="PF00010">
    <property type="entry name" value="HLH"/>
    <property type="match status" value="1"/>
</dbReference>
<dbReference type="STRING" id="1126212.K2RAX4"/>
<comment type="caution">
    <text evidence="4">The sequence shown here is derived from an EMBL/GenBank/DDBJ whole genome shotgun (WGS) entry which is preliminary data.</text>
</comment>
<evidence type="ECO:0000313" key="4">
    <source>
        <dbReference type="EMBL" id="EKG19636.1"/>
    </source>
</evidence>
<keyword evidence="1" id="KW-0175">Coiled coil</keyword>
<dbReference type="InParanoid" id="K2RAX4"/>
<feature type="compositionally biased region" description="Low complexity" evidence="2">
    <location>
        <begin position="197"/>
        <end position="211"/>
    </location>
</feature>
<dbReference type="Proteomes" id="UP000007129">
    <property type="component" value="Unassembled WGS sequence"/>
</dbReference>
<proteinExistence type="predicted"/>
<evidence type="ECO:0000256" key="1">
    <source>
        <dbReference type="SAM" id="Coils"/>
    </source>
</evidence>
<feature type="compositionally biased region" description="Basic and acidic residues" evidence="2">
    <location>
        <begin position="106"/>
        <end position="120"/>
    </location>
</feature>
<dbReference type="InterPro" id="IPR052099">
    <property type="entry name" value="Regulatory_TF_Diverse"/>
</dbReference>
<dbReference type="CDD" id="cd11395">
    <property type="entry name" value="bHLHzip_SREBP_like"/>
    <property type="match status" value="1"/>
</dbReference>
<reference evidence="4 5" key="1">
    <citation type="journal article" date="2012" name="BMC Genomics">
        <title>Tools to kill: Genome of one of the most destructive plant pathogenic fungi Macrophomina phaseolina.</title>
        <authorList>
            <person name="Islam M.S."/>
            <person name="Haque M.S."/>
            <person name="Islam M.M."/>
            <person name="Emdad E.M."/>
            <person name="Halim A."/>
            <person name="Hossen Q.M.M."/>
            <person name="Hossain M.Z."/>
            <person name="Ahmed B."/>
            <person name="Rahim S."/>
            <person name="Rahman M.S."/>
            <person name="Alam M.M."/>
            <person name="Hou S."/>
            <person name="Wan X."/>
            <person name="Saito J.A."/>
            <person name="Alam M."/>
        </authorList>
    </citation>
    <scope>NUCLEOTIDE SEQUENCE [LARGE SCALE GENOMIC DNA]</scope>
    <source>
        <strain evidence="4 5">MS6</strain>
    </source>
</reference>
<dbReference type="InterPro" id="IPR036638">
    <property type="entry name" value="HLH_DNA-bd_sf"/>
</dbReference>
<dbReference type="PANTHER" id="PTHR47336">
    <property type="entry name" value="TRANSCRIPTION FACTOR HMS1-RELATED"/>
    <property type="match status" value="1"/>
</dbReference>
<gene>
    <name evidence="4" type="ORF">MPH_03090</name>
</gene>
<protein>
    <recommendedName>
        <fullName evidence="3">BHLH domain-containing protein</fullName>
    </recommendedName>
</protein>
<dbReference type="HOGENOM" id="CLU_744095_0_0_1"/>
<dbReference type="PANTHER" id="PTHR47336:SF2">
    <property type="entry name" value="TRANSCRIPTION FACTOR HMS1-RELATED"/>
    <property type="match status" value="1"/>
</dbReference>
<evidence type="ECO:0000256" key="2">
    <source>
        <dbReference type="SAM" id="MobiDB-lite"/>
    </source>
</evidence>
<feature type="coiled-coil region" evidence="1">
    <location>
        <begin position="313"/>
        <end position="347"/>
    </location>
</feature>
<dbReference type="VEuPathDB" id="FungiDB:MPH_03090"/>
<feature type="region of interest" description="Disordered" evidence="2">
    <location>
        <begin position="245"/>
        <end position="267"/>
    </location>
</feature>
<evidence type="ECO:0000313" key="5">
    <source>
        <dbReference type="Proteomes" id="UP000007129"/>
    </source>
</evidence>
<dbReference type="EMBL" id="AHHD01000161">
    <property type="protein sequence ID" value="EKG19636.1"/>
    <property type="molecule type" value="Genomic_DNA"/>
</dbReference>
<dbReference type="OrthoDB" id="2133190at2759"/>
<feature type="region of interest" description="Disordered" evidence="2">
    <location>
        <begin position="279"/>
        <end position="301"/>
    </location>
</feature>
<feature type="region of interest" description="Disordered" evidence="2">
    <location>
        <begin position="197"/>
        <end position="220"/>
    </location>
</feature>
<name>K2RAX4_MACPH</name>
<feature type="compositionally biased region" description="Polar residues" evidence="2">
    <location>
        <begin position="163"/>
        <end position="172"/>
    </location>
</feature>
<dbReference type="SUPFAM" id="SSF47459">
    <property type="entry name" value="HLH, helix-loop-helix DNA-binding domain"/>
    <property type="match status" value="1"/>
</dbReference>
<dbReference type="GO" id="GO:0046983">
    <property type="term" value="F:protein dimerization activity"/>
    <property type="evidence" value="ECO:0007669"/>
    <property type="project" value="InterPro"/>
</dbReference>
<evidence type="ECO:0000259" key="3">
    <source>
        <dbReference type="PROSITE" id="PS50888"/>
    </source>
</evidence>
<organism evidence="4 5">
    <name type="scientific">Macrophomina phaseolina (strain MS6)</name>
    <name type="common">Charcoal rot fungus</name>
    <dbReference type="NCBI Taxonomy" id="1126212"/>
    <lineage>
        <taxon>Eukaryota</taxon>
        <taxon>Fungi</taxon>
        <taxon>Dikarya</taxon>
        <taxon>Ascomycota</taxon>
        <taxon>Pezizomycotina</taxon>
        <taxon>Dothideomycetes</taxon>
        <taxon>Dothideomycetes incertae sedis</taxon>
        <taxon>Botryosphaeriales</taxon>
        <taxon>Botryosphaeriaceae</taxon>
        <taxon>Macrophomina</taxon>
    </lineage>
</organism>
<feature type="compositionally biased region" description="Low complexity" evidence="2">
    <location>
        <begin position="279"/>
        <end position="297"/>
    </location>
</feature>
<dbReference type="Gene3D" id="4.10.280.10">
    <property type="entry name" value="Helix-loop-helix DNA-binding domain"/>
    <property type="match status" value="1"/>
</dbReference>
<dbReference type="InterPro" id="IPR011598">
    <property type="entry name" value="bHLH_dom"/>
</dbReference>
<dbReference type="AlphaFoldDB" id="K2RAX4"/>
<feature type="region of interest" description="Disordered" evidence="2">
    <location>
        <begin position="106"/>
        <end position="172"/>
    </location>
</feature>
<accession>K2RAX4</accession>
<sequence>MEKYHILDMEGSQCSPGDFLSAHCFSAPFFDTQYFDWNENLRLAEQDHGGNAPSESSMIFAAEPGDVQSHVSTPVSEPDCVPGVAPSYLAWACQPASPRFAEPMMEDHKVPASPKDEQRHAASPYTKTSRSRRKSAPSLPSTMPPKSIRNARRSARLSQQRQGNNSKPQDFRQTGAVLHYPAYDGSIATAATLSSSVSPAKPFSSSFDSSDGPPARRVPHKAVERRYRESMKTMFDRLRSVVPAPKNKCSCSTGSSSGGGGPDNADGDIVFVDSAAADLPPSPQLSSASASSASSSPTRLTKAGVMSRAVEYIEEMEAEIERMRACYAGALQENERLKHAALELETRLSIPHCGNFGGTPGNECCAIT</sequence>
<dbReference type="PROSITE" id="PS50888">
    <property type="entry name" value="BHLH"/>
    <property type="match status" value="1"/>
</dbReference>